<dbReference type="EMBL" id="JBHSSJ010000003">
    <property type="protein sequence ID" value="MFC6274751.1"/>
    <property type="molecule type" value="Genomic_DNA"/>
</dbReference>
<dbReference type="Proteomes" id="UP001596191">
    <property type="component" value="Unassembled WGS sequence"/>
</dbReference>
<dbReference type="InterPro" id="IPR013422">
    <property type="entry name" value="CRISPR-assoc_prot_Cas5_N"/>
</dbReference>
<comment type="caution">
    <text evidence="2">The sequence shown here is derived from an EMBL/GenBank/DDBJ whole genome shotgun (WGS) entry which is preliminary data.</text>
</comment>
<protein>
    <submittedName>
        <fullName evidence="2">CRISPR-associated protein Cas5</fullName>
    </submittedName>
</protein>
<dbReference type="NCBIfam" id="TIGR02593">
    <property type="entry name" value="CRISPR_cas5"/>
    <property type="match status" value="1"/>
</dbReference>
<keyword evidence="3" id="KW-1185">Reference proteome</keyword>
<reference evidence="3" key="1">
    <citation type="journal article" date="2019" name="Int. J. Syst. Evol. Microbiol.">
        <title>The Global Catalogue of Microorganisms (GCM) 10K type strain sequencing project: providing services to taxonomists for standard genome sequencing and annotation.</title>
        <authorList>
            <consortium name="The Broad Institute Genomics Platform"/>
            <consortium name="The Broad Institute Genome Sequencing Center for Infectious Disease"/>
            <person name="Wu L."/>
            <person name="Ma J."/>
        </authorList>
    </citation>
    <scope>NUCLEOTIDE SEQUENCE [LARGE SCALE GENOMIC DNA]</scope>
    <source>
        <strain evidence="3">CCM 8907</strain>
    </source>
</reference>
<keyword evidence="1" id="KW-0051">Antiviral defense</keyword>
<gene>
    <name evidence="2" type="primary">cas5</name>
    <name evidence="2" type="ORF">ACFQET_04390</name>
</gene>
<dbReference type="RefSeq" id="WP_225417595.1">
    <property type="nucleotide sequence ID" value="NZ_JBHSSJ010000003.1"/>
</dbReference>
<organism evidence="2 3">
    <name type="scientific">Levilactobacillus tangyuanensis</name>
    <dbReference type="NCBI Taxonomy" id="2486021"/>
    <lineage>
        <taxon>Bacteria</taxon>
        <taxon>Bacillati</taxon>
        <taxon>Bacillota</taxon>
        <taxon>Bacilli</taxon>
        <taxon>Lactobacillales</taxon>
        <taxon>Lactobacillaceae</taxon>
        <taxon>Levilactobacillus</taxon>
    </lineage>
</organism>
<accession>A0ABW1TLR0</accession>
<name>A0ABW1TLR0_9LACO</name>
<evidence type="ECO:0000313" key="3">
    <source>
        <dbReference type="Proteomes" id="UP001596191"/>
    </source>
</evidence>
<evidence type="ECO:0000256" key="1">
    <source>
        <dbReference type="ARBA" id="ARBA00023118"/>
    </source>
</evidence>
<sequence length="20" mass="2401">MSFRIRLTRQVRCSLALPPR</sequence>
<evidence type="ECO:0000313" key="2">
    <source>
        <dbReference type="EMBL" id="MFC6274751.1"/>
    </source>
</evidence>
<proteinExistence type="predicted"/>